<dbReference type="InterPro" id="IPR018060">
    <property type="entry name" value="HTH_AraC"/>
</dbReference>
<organism evidence="13 14">
    <name type="scientific">Candidatus Eisenbergiella merdipullorum</name>
    <dbReference type="NCBI Taxonomy" id="2838553"/>
    <lineage>
        <taxon>Bacteria</taxon>
        <taxon>Bacillati</taxon>
        <taxon>Bacillota</taxon>
        <taxon>Clostridia</taxon>
        <taxon>Lachnospirales</taxon>
        <taxon>Lachnospiraceae</taxon>
        <taxon>Eisenbergiella</taxon>
    </lineage>
</organism>
<dbReference type="SMART" id="SM00342">
    <property type="entry name" value="HTH_ARAC"/>
    <property type="match status" value="1"/>
</dbReference>
<evidence type="ECO:0000313" key="13">
    <source>
        <dbReference type="EMBL" id="HJA93217.1"/>
    </source>
</evidence>
<evidence type="ECO:0000256" key="7">
    <source>
        <dbReference type="ARBA" id="ARBA00023125"/>
    </source>
</evidence>
<evidence type="ECO:0000256" key="9">
    <source>
        <dbReference type="ARBA" id="ARBA00024867"/>
    </source>
</evidence>
<gene>
    <name evidence="13" type="ORF">H9717_08935</name>
</gene>
<evidence type="ECO:0000259" key="11">
    <source>
        <dbReference type="PROSITE" id="PS01124"/>
    </source>
</evidence>
<dbReference type="InterPro" id="IPR051552">
    <property type="entry name" value="HptR"/>
</dbReference>
<dbReference type="EMBL" id="DWYY01000095">
    <property type="protein sequence ID" value="HJA93217.1"/>
    <property type="molecule type" value="Genomic_DNA"/>
</dbReference>
<dbReference type="PROSITE" id="PS50110">
    <property type="entry name" value="RESPONSE_REGULATORY"/>
    <property type="match status" value="1"/>
</dbReference>
<reference evidence="13" key="1">
    <citation type="journal article" date="2021" name="PeerJ">
        <title>Extensive microbial diversity within the chicken gut microbiome revealed by metagenomics and culture.</title>
        <authorList>
            <person name="Gilroy R."/>
            <person name="Ravi A."/>
            <person name="Getino M."/>
            <person name="Pursley I."/>
            <person name="Horton D.L."/>
            <person name="Alikhan N.F."/>
            <person name="Baker D."/>
            <person name="Gharbi K."/>
            <person name="Hall N."/>
            <person name="Watson M."/>
            <person name="Adriaenssens E.M."/>
            <person name="Foster-Nyarko E."/>
            <person name="Jarju S."/>
            <person name="Secka A."/>
            <person name="Antonio M."/>
            <person name="Oren A."/>
            <person name="Chaudhuri R.R."/>
            <person name="La Ragione R."/>
            <person name="Hildebrand F."/>
            <person name="Pallen M.J."/>
        </authorList>
    </citation>
    <scope>NUCLEOTIDE SEQUENCE</scope>
    <source>
        <strain evidence="13">CHK179-7159</strain>
    </source>
</reference>
<evidence type="ECO:0000256" key="3">
    <source>
        <dbReference type="ARBA" id="ARBA00022490"/>
    </source>
</evidence>
<dbReference type="GO" id="GO:0005737">
    <property type="term" value="C:cytoplasm"/>
    <property type="evidence" value="ECO:0007669"/>
    <property type="project" value="UniProtKB-SubCell"/>
</dbReference>
<keyword evidence="3" id="KW-0963">Cytoplasm</keyword>
<evidence type="ECO:0000256" key="6">
    <source>
        <dbReference type="ARBA" id="ARBA00023015"/>
    </source>
</evidence>
<evidence type="ECO:0000256" key="8">
    <source>
        <dbReference type="ARBA" id="ARBA00023163"/>
    </source>
</evidence>
<dbReference type="AlphaFoldDB" id="A0A9D2I6Y8"/>
<evidence type="ECO:0000313" key="14">
    <source>
        <dbReference type="Proteomes" id="UP000886858"/>
    </source>
</evidence>
<keyword evidence="8" id="KW-0804">Transcription</keyword>
<accession>A0A9D2I6Y8</accession>
<protein>
    <recommendedName>
        <fullName evidence="2">Stage 0 sporulation protein A homolog</fullName>
    </recommendedName>
</protein>
<keyword evidence="5" id="KW-0902">Two-component regulatory system</keyword>
<evidence type="ECO:0000256" key="4">
    <source>
        <dbReference type="ARBA" id="ARBA00022553"/>
    </source>
</evidence>
<feature type="domain" description="HTH araC/xylS-type" evidence="11">
    <location>
        <begin position="320"/>
        <end position="418"/>
    </location>
</feature>
<comment type="function">
    <text evidence="9">May play the central regulatory role in sporulation. It may be an element of the effector pathway responsible for the activation of sporulation genes in response to nutritional stress. Spo0A may act in concert with spo0H (a sigma factor) to control the expression of some genes that are critical to the sporulation process.</text>
</comment>
<feature type="domain" description="Response regulatory" evidence="12">
    <location>
        <begin position="5"/>
        <end position="122"/>
    </location>
</feature>
<comment type="caution">
    <text evidence="13">The sequence shown here is derived from an EMBL/GenBank/DDBJ whole genome shotgun (WGS) entry which is preliminary data.</text>
</comment>
<evidence type="ECO:0000259" key="12">
    <source>
        <dbReference type="PROSITE" id="PS50110"/>
    </source>
</evidence>
<dbReference type="PANTHER" id="PTHR42713:SF3">
    <property type="entry name" value="TRANSCRIPTIONAL REGULATORY PROTEIN HPTR"/>
    <property type="match status" value="1"/>
</dbReference>
<reference evidence="13" key="2">
    <citation type="submission" date="2021-04" db="EMBL/GenBank/DDBJ databases">
        <authorList>
            <person name="Gilroy R."/>
        </authorList>
    </citation>
    <scope>NUCLEOTIDE SEQUENCE</scope>
    <source>
        <strain evidence="13">CHK179-7159</strain>
    </source>
</reference>
<keyword evidence="7" id="KW-0238">DNA-binding</keyword>
<dbReference type="Gene3D" id="3.40.50.2300">
    <property type="match status" value="1"/>
</dbReference>
<dbReference type="Proteomes" id="UP000886858">
    <property type="component" value="Unassembled WGS sequence"/>
</dbReference>
<dbReference type="SMART" id="SM00448">
    <property type="entry name" value="REC"/>
    <property type="match status" value="1"/>
</dbReference>
<dbReference type="Gene3D" id="1.10.10.60">
    <property type="entry name" value="Homeodomain-like"/>
    <property type="match status" value="2"/>
</dbReference>
<dbReference type="Pfam" id="PF12833">
    <property type="entry name" value="HTH_18"/>
    <property type="match status" value="1"/>
</dbReference>
<dbReference type="InterPro" id="IPR009057">
    <property type="entry name" value="Homeodomain-like_sf"/>
</dbReference>
<feature type="modified residue" description="4-aspartylphosphate" evidence="10">
    <location>
        <position position="57"/>
    </location>
</feature>
<dbReference type="GO" id="GO:0003700">
    <property type="term" value="F:DNA-binding transcription factor activity"/>
    <property type="evidence" value="ECO:0007669"/>
    <property type="project" value="InterPro"/>
</dbReference>
<dbReference type="Pfam" id="PF00072">
    <property type="entry name" value="Response_reg"/>
    <property type="match status" value="1"/>
</dbReference>
<dbReference type="GO" id="GO:0043565">
    <property type="term" value="F:sequence-specific DNA binding"/>
    <property type="evidence" value="ECO:0007669"/>
    <property type="project" value="InterPro"/>
</dbReference>
<evidence type="ECO:0000256" key="2">
    <source>
        <dbReference type="ARBA" id="ARBA00018672"/>
    </source>
</evidence>
<dbReference type="InterPro" id="IPR011006">
    <property type="entry name" value="CheY-like_superfamily"/>
</dbReference>
<evidence type="ECO:0000256" key="1">
    <source>
        <dbReference type="ARBA" id="ARBA00004496"/>
    </source>
</evidence>
<name>A0A9D2I6Y8_9FIRM</name>
<evidence type="ECO:0000256" key="5">
    <source>
        <dbReference type="ARBA" id="ARBA00023012"/>
    </source>
</evidence>
<dbReference type="SUPFAM" id="SSF46689">
    <property type="entry name" value="Homeodomain-like"/>
    <property type="match status" value="1"/>
</dbReference>
<evidence type="ECO:0000256" key="10">
    <source>
        <dbReference type="PROSITE-ProRule" id="PRU00169"/>
    </source>
</evidence>
<keyword evidence="6" id="KW-0805">Transcription regulation</keyword>
<sequence length="422" mass="48286">MKYYRILLVDDEPHIINMVMRLLDSIENMDLDIYYAYSATDAIDIIKKGRIDLLITDIQMPGMSGLELLQQINRFWSGTKAIVLTAYPEFQYAYEVFQQYAAGYLLKTEEKEIILKTILHTLEVIEQERHASYLSSVQQKTLSLNSDFSDNMHEQMDMLLQETDLLHILGFQTKGNLMLILCAASQPNSQAVSCMPHDFHTSLCHLLRIHFQKMIRHSICYQDSNGYVLFLAQLSDSISAVQTAEGWASGILENIQDILASTGQRLPFLYGTSASLAGVFSLYQSALTRLSNILQDFPASWIFCLDSPAQASNSQSSLVDFLKNYIETHAAEDLSLLRLSEITGYNTSYISWIFHNETGIRLNRYISQKKLDLINSYLTNPSFSINDVIEKTGFNSRRYFNIFIKRETGMIPKEYRASLLRK</sequence>
<dbReference type="PANTHER" id="PTHR42713">
    <property type="entry name" value="HISTIDINE KINASE-RELATED"/>
    <property type="match status" value="1"/>
</dbReference>
<keyword evidence="4 10" id="KW-0597">Phosphoprotein</keyword>
<comment type="subcellular location">
    <subcellularLocation>
        <location evidence="1">Cytoplasm</location>
    </subcellularLocation>
</comment>
<dbReference type="InterPro" id="IPR001789">
    <property type="entry name" value="Sig_transdc_resp-reg_receiver"/>
</dbReference>
<dbReference type="SUPFAM" id="SSF52172">
    <property type="entry name" value="CheY-like"/>
    <property type="match status" value="1"/>
</dbReference>
<dbReference type="CDD" id="cd17536">
    <property type="entry name" value="REC_YesN-like"/>
    <property type="match status" value="1"/>
</dbReference>
<dbReference type="GO" id="GO:0000160">
    <property type="term" value="P:phosphorelay signal transduction system"/>
    <property type="evidence" value="ECO:0007669"/>
    <property type="project" value="UniProtKB-KW"/>
</dbReference>
<dbReference type="PROSITE" id="PS01124">
    <property type="entry name" value="HTH_ARAC_FAMILY_2"/>
    <property type="match status" value="1"/>
</dbReference>
<proteinExistence type="predicted"/>